<evidence type="ECO:0000313" key="1">
    <source>
        <dbReference type="EMBL" id="RRT63888.1"/>
    </source>
</evidence>
<sequence>MGIREVEQHCDTARMRPEKREHRHGLCLPYAADTVGARGGIPAGSDGFGWRDKYPSSFFLWACCGRVLPPAAAVDISVVAVCEELEIIV</sequence>
<name>A0A426ZIT6_ENSVE</name>
<dbReference type="Proteomes" id="UP000287651">
    <property type="component" value="Unassembled WGS sequence"/>
</dbReference>
<dbReference type="AlphaFoldDB" id="A0A426ZIT6"/>
<protein>
    <submittedName>
        <fullName evidence="1">Uncharacterized protein</fullName>
    </submittedName>
</protein>
<comment type="caution">
    <text evidence="1">The sequence shown here is derived from an EMBL/GenBank/DDBJ whole genome shotgun (WGS) entry which is preliminary data.</text>
</comment>
<gene>
    <name evidence="1" type="ORF">B296_00019854</name>
</gene>
<reference evidence="1 2" key="1">
    <citation type="journal article" date="2014" name="Agronomy (Basel)">
        <title>A Draft Genome Sequence for Ensete ventricosum, the Drought-Tolerant Tree Against Hunger.</title>
        <authorList>
            <person name="Harrison J."/>
            <person name="Moore K.A."/>
            <person name="Paszkiewicz K."/>
            <person name="Jones T."/>
            <person name="Grant M."/>
            <person name="Ambacheew D."/>
            <person name="Muzemil S."/>
            <person name="Studholme D.J."/>
        </authorList>
    </citation>
    <scope>NUCLEOTIDE SEQUENCE [LARGE SCALE GENOMIC DNA]</scope>
</reference>
<proteinExistence type="predicted"/>
<organism evidence="1 2">
    <name type="scientific">Ensete ventricosum</name>
    <name type="common">Abyssinian banana</name>
    <name type="synonym">Musa ensete</name>
    <dbReference type="NCBI Taxonomy" id="4639"/>
    <lineage>
        <taxon>Eukaryota</taxon>
        <taxon>Viridiplantae</taxon>
        <taxon>Streptophyta</taxon>
        <taxon>Embryophyta</taxon>
        <taxon>Tracheophyta</taxon>
        <taxon>Spermatophyta</taxon>
        <taxon>Magnoliopsida</taxon>
        <taxon>Liliopsida</taxon>
        <taxon>Zingiberales</taxon>
        <taxon>Musaceae</taxon>
        <taxon>Ensete</taxon>
    </lineage>
</organism>
<dbReference type="EMBL" id="AMZH03006419">
    <property type="protein sequence ID" value="RRT63888.1"/>
    <property type="molecule type" value="Genomic_DNA"/>
</dbReference>
<accession>A0A426ZIT6</accession>
<evidence type="ECO:0000313" key="2">
    <source>
        <dbReference type="Proteomes" id="UP000287651"/>
    </source>
</evidence>